<dbReference type="Proteomes" id="UP000304900">
    <property type="component" value="Unassembled WGS sequence"/>
</dbReference>
<reference evidence="2 3" key="1">
    <citation type="submission" date="2019-05" db="EMBL/GenBank/DDBJ databases">
        <title>Dyadobacter AR-3-8 sp. nov., isolated from arctic soil.</title>
        <authorList>
            <person name="Chaudhary D.K."/>
        </authorList>
    </citation>
    <scope>NUCLEOTIDE SEQUENCE [LARGE SCALE GENOMIC DNA]</scope>
    <source>
        <strain evidence="2 3">AR-3-8</strain>
    </source>
</reference>
<sequence>MSQIIVVSFTQEAKAIQALDRLSELESFGEITMYEKTMIRKKENGQYEILSQDGFQGWQTLTGMAVGSLFGIVAGPLGFVIGLYTGGAIGMVSEIREDNFEADFISKLESGVSAGTVSIIAEVDDDSETSVDQAMKKLGVTVIRSDVDFAFGHYVNEKLDELDDEIAAGRAELKKSAGEVKQKAEEKIASLKKTRKLKIAACEKKGKSTLIKIEDKTQEIAGDIKTNIEAFGAHVSESVRHAEVNLIKRRISRHEDKLTKLNLQLIEALL</sequence>
<dbReference type="InterPro" id="IPR009200">
    <property type="entry name" value="DUF1269_membrane"/>
</dbReference>
<dbReference type="OrthoDB" id="1202186at2"/>
<protein>
    <submittedName>
        <fullName evidence="2">DUF1269 domain-containing protein</fullName>
    </submittedName>
</protein>
<proteinExistence type="predicted"/>
<keyword evidence="3" id="KW-1185">Reference proteome</keyword>
<evidence type="ECO:0000256" key="1">
    <source>
        <dbReference type="SAM" id="Coils"/>
    </source>
</evidence>
<feature type="coiled-coil region" evidence="1">
    <location>
        <begin position="159"/>
        <end position="194"/>
    </location>
</feature>
<gene>
    <name evidence="2" type="ORF">FDK13_32115</name>
</gene>
<dbReference type="EMBL" id="SZVO01000024">
    <property type="protein sequence ID" value="TKT86529.1"/>
    <property type="molecule type" value="Genomic_DNA"/>
</dbReference>
<dbReference type="RefSeq" id="WP_137344123.1">
    <property type="nucleotide sequence ID" value="NZ_SZVO01000024.1"/>
</dbReference>
<organism evidence="2 3">
    <name type="scientific">Dyadobacter frigoris</name>
    <dbReference type="NCBI Taxonomy" id="2576211"/>
    <lineage>
        <taxon>Bacteria</taxon>
        <taxon>Pseudomonadati</taxon>
        <taxon>Bacteroidota</taxon>
        <taxon>Cytophagia</taxon>
        <taxon>Cytophagales</taxon>
        <taxon>Spirosomataceae</taxon>
        <taxon>Dyadobacter</taxon>
    </lineage>
</organism>
<dbReference type="AlphaFoldDB" id="A0A4U6CPX3"/>
<evidence type="ECO:0000313" key="3">
    <source>
        <dbReference type="Proteomes" id="UP000304900"/>
    </source>
</evidence>
<comment type="caution">
    <text evidence="2">The sequence shown here is derived from an EMBL/GenBank/DDBJ whole genome shotgun (WGS) entry which is preliminary data.</text>
</comment>
<accession>A0A4U6CPX3</accession>
<dbReference type="Pfam" id="PF06897">
    <property type="entry name" value="DUF1269"/>
    <property type="match status" value="1"/>
</dbReference>
<name>A0A4U6CPX3_9BACT</name>
<evidence type="ECO:0000313" key="2">
    <source>
        <dbReference type="EMBL" id="TKT86529.1"/>
    </source>
</evidence>
<keyword evidence="1" id="KW-0175">Coiled coil</keyword>